<evidence type="ECO:0000256" key="1">
    <source>
        <dbReference type="ARBA" id="ARBA00010136"/>
    </source>
</evidence>
<evidence type="ECO:0000259" key="3">
    <source>
        <dbReference type="Pfam" id="PF11838"/>
    </source>
</evidence>
<dbReference type="Proteomes" id="UP001141327">
    <property type="component" value="Unassembled WGS sequence"/>
</dbReference>
<comment type="caution">
    <text evidence="4">The sequence shown here is derived from an EMBL/GenBank/DDBJ whole genome shotgun (WGS) entry which is preliminary data.</text>
</comment>
<dbReference type="PANTHER" id="PTHR11533">
    <property type="entry name" value="PROTEASE M1 ZINC METALLOPROTEASE"/>
    <property type="match status" value="1"/>
</dbReference>
<comment type="similarity">
    <text evidence="1">Belongs to the peptidase M1 family.</text>
</comment>
<dbReference type="EMBL" id="JAPMOS010000039">
    <property type="protein sequence ID" value="KAJ4457825.1"/>
    <property type="molecule type" value="Genomic_DNA"/>
</dbReference>
<feature type="region of interest" description="Disordered" evidence="2">
    <location>
        <begin position="652"/>
        <end position="693"/>
    </location>
</feature>
<dbReference type="InterPro" id="IPR024571">
    <property type="entry name" value="ERAP1-like_C_dom"/>
</dbReference>
<feature type="domain" description="ERAP1-like C-terminal" evidence="3">
    <location>
        <begin position="345"/>
        <end position="588"/>
    </location>
</feature>
<sequence>MAACPSAADSEPAGACANPISSLMRCWVEQVGFPVVQIVELADVEKARETHHKYYPPENPASPPFVCAPPVIPPGTRLRWFLAYQERQLTSGNQPVTDKPWVIPLYITVTTRDGSLDQHVRLLDREYSFFPLVVDADIAPPVGADDHTSSAGGFTARINFNTTRIVEMRTAREEYLLWEALEAIKESLACMTQQGTALEDRVLPLTESVTIAYSSLGPIHFQGRYAPQNWDHADQERLVPVAAAPPRPRQGLVGITDLMGLVRDFYVTSGSAEGMARFMRLAAAFADQMRPFCERAGDLLARLQPVFTRAEAEWTDDERARVVGLRNQFELIGRLQPVYQTFRQSFGAWYVTFTRAPDVAKTFEALLHALFLPLRHALGLRPVPGESALVAMGRTFALGTLLRYEEPSTVSDLAALWDLDSSQDAPDGELATLCASIPSSLRSLVYSAQARTSVMGYIRLRGLLPDCRDQEERETILDALADTPDPDLLQDAMELGMSEAVSAQESLALLHGLSTNQAAEGRLWEFFMQHQQEMLRRYRSPFLVNHLVSSLCFHTGSSAYADMIENWFAAHPVPQASRQLAQSLEGIRSRDNWYHRDLVMIRQVVQTIDLADITGVRIPPEVDEVDSAPGTEPQGQSEQDDVVPEFQMNASGQLVSAPPPPPVSLLPPPPAPPAEGAPPAAVEGTGGQDDVIEGITDPLDLFMAELKKGLEPSGKGLAFE</sequence>
<gene>
    <name evidence="4" type="ORF">PAPYR_6644</name>
</gene>
<name>A0ABQ8UEW7_9EUKA</name>
<protein>
    <submittedName>
        <fullName evidence="4">ERAP1-like C-terminal domain</fullName>
    </submittedName>
</protein>
<accession>A0ABQ8UEW7</accession>
<keyword evidence="5" id="KW-1185">Reference proteome</keyword>
<reference evidence="4" key="1">
    <citation type="journal article" date="2022" name="bioRxiv">
        <title>Genomics of Preaxostyla Flagellates Illuminates Evolutionary Transitions and the Path Towards Mitochondrial Loss.</title>
        <authorList>
            <person name="Novak L.V.F."/>
            <person name="Treitli S.C."/>
            <person name="Pyrih J."/>
            <person name="Halakuc P."/>
            <person name="Pipaliya S.V."/>
            <person name="Vacek V."/>
            <person name="Brzon O."/>
            <person name="Soukal P."/>
            <person name="Eme L."/>
            <person name="Dacks J.B."/>
            <person name="Karnkowska A."/>
            <person name="Elias M."/>
            <person name="Hampl V."/>
        </authorList>
    </citation>
    <scope>NUCLEOTIDE SEQUENCE</scope>
    <source>
        <strain evidence="4">RCP-MX</strain>
    </source>
</reference>
<evidence type="ECO:0000313" key="4">
    <source>
        <dbReference type="EMBL" id="KAJ4457825.1"/>
    </source>
</evidence>
<dbReference type="Pfam" id="PF11838">
    <property type="entry name" value="ERAP1_C"/>
    <property type="match status" value="1"/>
</dbReference>
<feature type="region of interest" description="Disordered" evidence="2">
    <location>
        <begin position="620"/>
        <end position="640"/>
    </location>
</feature>
<organism evidence="4 5">
    <name type="scientific">Paratrimastix pyriformis</name>
    <dbReference type="NCBI Taxonomy" id="342808"/>
    <lineage>
        <taxon>Eukaryota</taxon>
        <taxon>Metamonada</taxon>
        <taxon>Preaxostyla</taxon>
        <taxon>Paratrimastigidae</taxon>
        <taxon>Paratrimastix</taxon>
    </lineage>
</organism>
<proteinExistence type="inferred from homology"/>
<dbReference type="PANTHER" id="PTHR11533:SF299">
    <property type="entry name" value="AMINOPEPTIDASE"/>
    <property type="match status" value="1"/>
</dbReference>
<feature type="compositionally biased region" description="Pro residues" evidence="2">
    <location>
        <begin position="657"/>
        <end position="676"/>
    </location>
</feature>
<dbReference type="Gene3D" id="1.25.50.20">
    <property type="match status" value="1"/>
</dbReference>
<evidence type="ECO:0000256" key="2">
    <source>
        <dbReference type="SAM" id="MobiDB-lite"/>
    </source>
</evidence>
<evidence type="ECO:0000313" key="5">
    <source>
        <dbReference type="Proteomes" id="UP001141327"/>
    </source>
</evidence>
<dbReference type="InterPro" id="IPR050344">
    <property type="entry name" value="Peptidase_M1_aminopeptidases"/>
</dbReference>